<keyword evidence="5" id="KW-1185">Reference proteome</keyword>
<feature type="domain" description="VWFA" evidence="3">
    <location>
        <begin position="296"/>
        <end position="496"/>
    </location>
</feature>
<dbReference type="PRINTS" id="PR01217">
    <property type="entry name" value="PRICHEXTENSN"/>
</dbReference>
<evidence type="ECO:0000259" key="3">
    <source>
        <dbReference type="PROSITE" id="PS50234"/>
    </source>
</evidence>
<keyword evidence="2" id="KW-0812">Transmembrane</keyword>
<name>A0ABX7B4D2_9PROT</name>
<reference evidence="4" key="1">
    <citation type="submission" date="2021-02" db="EMBL/GenBank/DDBJ databases">
        <title>Skermanella TT6 skin isolate.</title>
        <authorList>
            <person name="Lee K."/>
            <person name="Ganzorig M."/>
        </authorList>
    </citation>
    <scope>NUCLEOTIDE SEQUENCE</scope>
    <source>
        <strain evidence="4">TT6</strain>
    </source>
</reference>
<dbReference type="InterPro" id="IPR002035">
    <property type="entry name" value="VWF_A"/>
</dbReference>
<evidence type="ECO:0000313" key="4">
    <source>
        <dbReference type="EMBL" id="QQP89214.1"/>
    </source>
</evidence>
<feature type="compositionally biased region" description="Pro residues" evidence="1">
    <location>
        <begin position="208"/>
        <end position="277"/>
    </location>
</feature>
<evidence type="ECO:0000256" key="2">
    <source>
        <dbReference type="SAM" id="Phobius"/>
    </source>
</evidence>
<dbReference type="PROSITE" id="PS50234">
    <property type="entry name" value="VWFA"/>
    <property type="match status" value="1"/>
</dbReference>
<sequence length="507" mass="54137">MTEQILARGRLSDHTGLAVFNKPVFESHGRLVETVRQHLGQRYAAVFSRPEVRPDGEVVWWTTQEGAVRRWTELGAEERARLDPARLEMGAGLERLASDLGRSGINTRLGNMAPILAAAPEIPGIEHLYVVGDQFALAFWGFRDGTGSVNAFGRIPEPVVPPPAAPVVPPAPVRGFPWLRLLLGALLLALLAALLWWWLAGRTPEPVPEPVPPPVVPQVPQAPPPVEPEPPPAPEPVPEPPPPPPPEPEPVPEPEPPPEPPRAAVPPAKPPEPPPSPAEARLPQCPQGVKPSDRRNLVVVFDVSLSMGFPADVDPAQLKSLVERIERGDIFAQFQLAQLQARSRVSRIDVARSAMTGLIDGLDPSVDIGLVNVGTCPAAETIGVFPPSQRGRLRSIVQNAELIPETPLADGLVKAGELIRRGGGTGMIVVISDGEDSCGQDPCATARRLAQTLPGVKVNLLDVFGSGERSCIVAPSGGRMFTPRSVNQVDDLLNSAAEGVEDASCRP</sequence>
<keyword evidence="2" id="KW-0472">Membrane</keyword>
<protein>
    <recommendedName>
        <fullName evidence="3">VWFA domain-containing protein</fullName>
    </recommendedName>
</protein>
<dbReference type="InterPro" id="IPR036465">
    <property type="entry name" value="vWFA_dom_sf"/>
</dbReference>
<dbReference type="Gene3D" id="3.40.50.410">
    <property type="entry name" value="von Willebrand factor, type A domain"/>
    <property type="match status" value="1"/>
</dbReference>
<dbReference type="EMBL" id="CP067420">
    <property type="protein sequence ID" value="QQP89214.1"/>
    <property type="molecule type" value="Genomic_DNA"/>
</dbReference>
<evidence type="ECO:0000256" key="1">
    <source>
        <dbReference type="SAM" id="MobiDB-lite"/>
    </source>
</evidence>
<dbReference type="SUPFAM" id="SSF53300">
    <property type="entry name" value="vWA-like"/>
    <property type="match status" value="1"/>
</dbReference>
<gene>
    <name evidence="4" type="ORF">IGS68_25015</name>
</gene>
<organism evidence="4 5">
    <name type="scientific">Skermanella cutis</name>
    <dbReference type="NCBI Taxonomy" id="2775420"/>
    <lineage>
        <taxon>Bacteria</taxon>
        <taxon>Pseudomonadati</taxon>
        <taxon>Pseudomonadota</taxon>
        <taxon>Alphaproteobacteria</taxon>
        <taxon>Rhodospirillales</taxon>
        <taxon>Azospirillaceae</taxon>
        <taxon>Skermanella</taxon>
    </lineage>
</organism>
<dbReference type="SMART" id="SM00327">
    <property type="entry name" value="VWA"/>
    <property type="match status" value="1"/>
</dbReference>
<evidence type="ECO:0000313" key="5">
    <source>
        <dbReference type="Proteomes" id="UP000595197"/>
    </source>
</evidence>
<feature type="transmembrane region" description="Helical" evidence="2">
    <location>
        <begin position="178"/>
        <end position="199"/>
    </location>
</feature>
<proteinExistence type="predicted"/>
<feature type="region of interest" description="Disordered" evidence="1">
    <location>
        <begin position="208"/>
        <end position="291"/>
    </location>
</feature>
<keyword evidence="2" id="KW-1133">Transmembrane helix</keyword>
<dbReference type="Proteomes" id="UP000595197">
    <property type="component" value="Chromosome"/>
</dbReference>
<dbReference type="RefSeq" id="WP_201075198.1">
    <property type="nucleotide sequence ID" value="NZ_CP067420.1"/>
</dbReference>
<accession>A0ABX7B4D2</accession>